<dbReference type="AlphaFoldDB" id="A0A7R8ALS7"/>
<protein>
    <submittedName>
        <fullName evidence="1">Uncharacterized protein</fullName>
    </submittedName>
</protein>
<dbReference type="InterPro" id="IPR053204">
    <property type="entry name" value="Oxopyrrolidines_Biosynth-assoc"/>
</dbReference>
<dbReference type="GeneID" id="64971853"/>
<dbReference type="PANTHER" id="PTHR38797:SF4">
    <property type="entry name" value="NUCLEAR PORE COMPLEX PROTEIN NUP85"/>
    <property type="match status" value="1"/>
</dbReference>
<organism evidence="1 2">
    <name type="scientific">Aspergillus puulaauensis</name>
    <dbReference type="NCBI Taxonomy" id="1220207"/>
    <lineage>
        <taxon>Eukaryota</taxon>
        <taxon>Fungi</taxon>
        <taxon>Dikarya</taxon>
        <taxon>Ascomycota</taxon>
        <taxon>Pezizomycotina</taxon>
        <taxon>Eurotiomycetes</taxon>
        <taxon>Eurotiomycetidae</taxon>
        <taxon>Eurotiales</taxon>
        <taxon>Aspergillaceae</taxon>
        <taxon>Aspergillus</taxon>
    </lineage>
</organism>
<dbReference type="EMBL" id="AP024445">
    <property type="protein sequence ID" value="BCS21848.1"/>
    <property type="molecule type" value="Genomic_DNA"/>
</dbReference>
<evidence type="ECO:0000313" key="2">
    <source>
        <dbReference type="Proteomes" id="UP000654913"/>
    </source>
</evidence>
<dbReference type="OrthoDB" id="3350591at2759"/>
<dbReference type="PANTHER" id="PTHR38797">
    <property type="entry name" value="NUCLEAR PORE COMPLEX PROTEIN NUP85-RELATED"/>
    <property type="match status" value="1"/>
</dbReference>
<reference evidence="1" key="1">
    <citation type="submission" date="2021-01" db="EMBL/GenBank/DDBJ databases">
        <authorList>
            <consortium name="Aspergillus puulaauensis MK2 genome sequencing consortium"/>
            <person name="Kazuki M."/>
            <person name="Futagami T."/>
        </authorList>
    </citation>
    <scope>NUCLEOTIDE SEQUENCE</scope>
    <source>
        <strain evidence="1">MK2</strain>
    </source>
</reference>
<dbReference type="RefSeq" id="XP_041554042.1">
    <property type="nucleotide sequence ID" value="XM_041701125.1"/>
</dbReference>
<name>A0A7R8ALS7_9EURO</name>
<accession>A0A7R8ALS7</accession>
<keyword evidence="2" id="KW-1185">Reference proteome</keyword>
<evidence type="ECO:0000313" key="1">
    <source>
        <dbReference type="EMBL" id="BCS21848.1"/>
    </source>
</evidence>
<reference evidence="1" key="2">
    <citation type="submission" date="2021-02" db="EMBL/GenBank/DDBJ databases">
        <title>Aspergillus puulaauensis MK2 genome sequence.</title>
        <authorList>
            <person name="Futagami T."/>
            <person name="Mori K."/>
            <person name="Kadooka C."/>
            <person name="Tanaka T."/>
        </authorList>
    </citation>
    <scope>NUCLEOTIDE SEQUENCE</scope>
    <source>
        <strain evidence="1">MK2</strain>
    </source>
</reference>
<proteinExistence type="predicted"/>
<dbReference type="KEGG" id="apuu:APUU_30073S"/>
<dbReference type="Proteomes" id="UP000654913">
    <property type="component" value="Chromosome 3"/>
</dbReference>
<gene>
    <name evidence="1" type="ORF">APUU_30073S</name>
</gene>
<sequence length="296" mass="32799">MKLQVLDKNAPSFAREVVGILNSALPQASTSSSADAAKALNELSRPVLDPSGAENEGEAAGFLWWFWQLIHDLSRQIPHYRPEQDRLVAVIKELRDLPSKTVVLDGWGLAQVWGGLPLFGSTLREEWDSDGAAPMDSNLKNRFLNLQSYAARVAGLGLVPLEAYAIWALTDALEGVMTPIRGAPDEVNPDPAAVEDLPFKVAAAAEWIIHAGNVLYGRDEEVYATAGGPLWRLDKAEARRLRRRYRGTQGLCPARWTLWKQRFGAIRDSEEVDDSTRRVAGRAYGAMERVERTHSE</sequence>
<dbReference type="Pfam" id="PF12311">
    <property type="entry name" value="DUF3632"/>
    <property type="match status" value="1"/>
</dbReference>
<dbReference type="InterPro" id="IPR022085">
    <property type="entry name" value="OpdG"/>
</dbReference>